<accession>A0A7G1KZB9</accession>
<dbReference type="KEGG" id="nwl:NWFMUON74_71510"/>
<evidence type="ECO:0000313" key="1">
    <source>
        <dbReference type="EMBL" id="BCK59379.1"/>
    </source>
</evidence>
<dbReference type="AlphaFoldDB" id="A0A7G1KZB9"/>
<dbReference type="EMBL" id="AP023396">
    <property type="protein sequence ID" value="BCK59379.1"/>
    <property type="molecule type" value="Genomic_DNA"/>
</dbReference>
<reference evidence="1 2" key="1">
    <citation type="submission" date="2020-08" db="EMBL/GenBank/DDBJ databases">
        <title>Genome Sequencing of Nocardia wallacei strain FMUON74 and assembly.</title>
        <authorList>
            <person name="Toyokawa M."/>
            <person name="Uesaka K."/>
        </authorList>
    </citation>
    <scope>NUCLEOTIDE SEQUENCE [LARGE SCALE GENOMIC DNA]</scope>
    <source>
        <strain evidence="1 2">FMUON74</strain>
    </source>
</reference>
<keyword evidence="2" id="KW-1185">Reference proteome</keyword>
<gene>
    <name evidence="1" type="ORF">NWFMUON74_71510</name>
</gene>
<evidence type="ECO:0000313" key="2">
    <source>
        <dbReference type="Proteomes" id="UP000516173"/>
    </source>
</evidence>
<protein>
    <submittedName>
        <fullName evidence="1">Uncharacterized protein</fullName>
    </submittedName>
</protein>
<proteinExistence type="predicted"/>
<organism evidence="1 2">
    <name type="scientific">Nocardia wallacei</name>
    <dbReference type="NCBI Taxonomy" id="480035"/>
    <lineage>
        <taxon>Bacteria</taxon>
        <taxon>Bacillati</taxon>
        <taxon>Actinomycetota</taxon>
        <taxon>Actinomycetes</taxon>
        <taxon>Mycobacteriales</taxon>
        <taxon>Nocardiaceae</taxon>
        <taxon>Nocardia</taxon>
    </lineage>
</organism>
<name>A0A7G1KZB9_9NOCA</name>
<sequence length="65" mass="6593">MLLEGTHRGIEIVIEGGVGILPVRAVSVGPVGPVGADVQESETCQSAPNLSDGWSTIAVTKSVHA</sequence>
<dbReference type="Proteomes" id="UP000516173">
    <property type="component" value="Chromosome"/>
</dbReference>